<dbReference type="RefSeq" id="WP_133820087.1">
    <property type="nucleotide sequence ID" value="NZ_SNZH01000012.1"/>
</dbReference>
<dbReference type="Pfam" id="PF04339">
    <property type="entry name" value="FemAB_like"/>
    <property type="match status" value="1"/>
</dbReference>
<dbReference type="PANTHER" id="PTHR47017">
    <property type="entry name" value="ACYL-COA"/>
    <property type="match status" value="1"/>
</dbReference>
<dbReference type="EMBL" id="SNZH01000012">
    <property type="protein sequence ID" value="TDR40713.1"/>
    <property type="molecule type" value="Genomic_DNA"/>
</dbReference>
<protein>
    <submittedName>
        <fullName evidence="1">Uncharacterized protein</fullName>
    </submittedName>
</protein>
<dbReference type="SUPFAM" id="SSF55729">
    <property type="entry name" value="Acyl-CoA N-acyltransferases (Nat)"/>
    <property type="match status" value="1"/>
</dbReference>
<dbReference type="Gene3D" id="3.40.630.30">
    <property type="match status" value="1"/>
</dbReference>
<name>A0A4R6YRV9_9GAMM</name>
<accession>A0A4R6YRV9</accession>
<dbReference type="AlphaFoldDB" id="A0A4R6YRV9"/>
<sequence length="383" mass="44108">MSGPLRLRVHEGLDQIPAADWDALRPDDNPFLAHAFLAGLERQGCIQPELGWQPWHLGAYRGETLVGALPCYLKGNSHGEFVFDWSWAEAYARYGLDYYPKLLAGVPYSPVTGPRLLARDETVAQALLLQLRSECARRRFSSAHVNFVDSVQAPWFDSEHWLERNDWQFHWHNAGYRDFDDFLAALLPKKRKNLRQERAKVAAQEVELLTLHGDELSDEDWRFVHTCYSATFEEKGNYPALTEGFLRHLGQTMPRSLVVFMARRRGQRLAMALCLRSSSTLYGRYWGSLEEVPGLHFETCYYQGIEYCLREGLSRFEPGAQGQHKIARGFLPQRTRSFHYIQRENFRSAIRTALQAERDDLQRWGEQLQLQSPFAAAVAQLSA</sequence>
<dbReference type="InterPro" id="IPR016181">
    <property type="entry name" value="Acyl_CoA_acyltransferase"/>
</dbReference>
<organism evidence="1 2">
    <name type="scientific">Tahibacter aquaticus</name>
    <dbReference type="NCBI Taxonomy" id="520092"/>
    <lineage>
        <taxon>Bacteria</taxon>
        <taxon>Pseudomonadati</taxon>
        <taxon>Pseudomonadota</taxon>
        <taxon>Gammaproteobacteria</taxon>
        <taxon>Lysobacterales</taxon>
        <taxon>Rhodanobacteraceae</taxon>
        <taxon>Tahibacter</taxon>
    </lineage>
</organism>
<evidence type="ECO:0000313" key="2">
    <source>
        <dbReference type="Proteomes" id="UP000295293"/>
    </source>
</evidence>
<reference evidence="1 2" key="1">
    <citation type="submission" date="2019-03" db="EMBL/GenBank/DDBJ databases">
        <title>Genomic Encyclopedia of Type Strains, Phase IV (KMG-IV): sequencing the most valuable type-strain genomes for metagenomic binning, comparative biology and taxonomic classification.</title>
        <authorList>
            <person name="Goeker M."/>
        </authorList>
    </citation>
    <scope>NUCLEOTIDE SEQUENCE [LARGE SCALE GENOMIC DNA]</scope>
    <source>
        <strain evidence="1 2">DSM 21667</strain>
    </source>
</reference>
<gene>
    <name evidence="1" type="ORF">DFR29_11227</name>
</gene>
<dbReference type="OrthoDB" id="9776898at2"/>
<dbReference type="PANTHER" id="PTHR47017:SF1">
    <property type="entry name" value="ACYL-COA"/>
    <property type="match status" value="1"/>
</dbReference>
<evidence type="ECO:0000313" key="1">
    <source>
        <dbReference type="EMBL" id="TDR40713.1"/>
    </source>
</evidence>
<dbReference type="InterPro" id="IPR007434">
    <property type="entry name" value="FemAB-like"/>
</dbReference>
<proteinExistence type="predicted"/>
<keyword evidence="2" id="KW-1185">Reference proteome</keyword>
<dbReference type="Proteomes" id="UP000295293">
    <property type="component" value="Unassembled WGS sequence"/>
</dbReference>
<comment type="caution">
    <text evidence="1">The sequence shown here is derived from an EMBL/GenBank/DDBJ whole genome shotgun (WGS) entry which is preliminary data.</text>
</comment>